<dbReference type="KEGG" id="mok:Metok_0444"/>
<organism evidence="2 3">
    <name type="scientific">Methanothermococcus okinawensis (strain DSM 14208 / JCM 11175 / IH1)</name>
    <dbReference type="NCBI Taxonomy" id="647113"/>
    <lineage>
        <taxon>Archaea</taxon>
        <taxon>Methanobacteriati</taxon>
        <taxon>Methanobacteriota</taxon>
        <taxon>Methanomada group</taxon>
        <taxon>Methanococci</taxon>
        <taxon>Methanococcales</taxon>
        <taxon>Methanococcaceae</taxon>
        <taxon>Methanothermococcus</taxon>
    </lineage>
</organism>
<evidence type="ECO:0000256" key="1">
    <source>
        <dbReference type="SAM" id="Phobius"/>
    </source>
</evidence>
<evidence type="ECO:0000313" key="2">
    <source>
        <dbReference type="EMBL" id="AEH06427.1"/>
    </source>
</evidence>
<dbReference type="HOGENOM" id="CLU_619137_0_0_2"/>
<accession>F8AKZ2</accession>
<reference evidence="2" key="1">
    <citation type="submission" date="2011-05" db="EMBL/GenBank/DDBJ databases">
        <title>Complete sequence of chromosome of Methanothermococcus okinawensis IH1.</title>
        <authorList>
            <consortium name="US DOE Joint Genome Institute"/>
            <person name="Lucas S."/>
            <person name="Han J."/>
            <person name="Lapidus A."/>
            <person name="Cheng J.-F."/>
            <person name="Goodwin L."/>
            <person name="Pitluck S."/>
            <person name="Peters L."/>
            <person name="Mikhailova N."/>
            <person name="Held B."/>
            <person name="Han C."/>
            <person name="Tapia R."/>
            <person name="Land M."/>
            <person name="Hauser L."/>
            <person name="Kyrpides N."/>
            <person name="Ivanova N."/>
            <person name="Pagani I."/>
            <person name="Sieprawska-Lupa M."/>
            <person name="Takai K."/>
            <person name="Miyazaki J."/>
            <person name="Whitman W."/>
            <person name="Woyke T."/>
        </authorList>
    </citation>
    <scope>NUCLEOTIDE SEQUENCE [LARGE SCALE GENOMIC DNA]</scope>
    <source>
        <strain evidence="2">IH1</strain>
    </source>
</reference>
<keyword evidence="1" id="KW-1133">Transmembrane helix</keyword>
<keyword evidence="1" id="KW-0472">Membrane</keyword>
<keyword evidence="3" id="KW-1185">Reference proteome</keyword>
<gene>
    <name evidence="2" type="ordered locus">Metok_0444</name>
</gene>
<dbReference type="GeneID" id="10772566"/>
<proteinExistence type="predicted"/>
<dbReference type="OrthoDB" id="66117at2157"/>
<keyword evidence="1" id="KW-0812">Transmembrane</keyword>
<evidence type="ECO:0000313" key="3">
    <source>
        <dbReference type="Proteomes" id="UP000009296"/>
    </source>
</evidence>
<name>F8AKZ2_METOI</name>
<dbReference type="EMBL" id="CP002792">
    <property type="protein sequence ID" value="AEH06427.1"/>
    <property type="molecule type" value="Genomic_DNA"/>
</dbReference>
<dbReference type="RefSeq" id="WP_013866613.1">
    <property type="nucleotide sequence ID" value="NC_015636.1"/>
</dbReference>
<feature type="transmembrane region" description="Helical" evidence="1">
    <location>
        <begin position="479"/>
        <end position="498"/>
    </location>
</feature>
<dbReference type="eggNOG" id="arCOG10210">
    <property type="taxonomic scope" value="Archaea"/>
</dbReference>
<dbReference type="AlphaFoldDB" id="F8AKZ2"/>
<sequence length="501" mass="59451">MIKKYFIIFLSFFILISSANASNIKTQSTSALYLIYNNDIYLYNGTLYNITPKYIVITWMNKTYTNDEINKHFGHYYKPYRDIFILGNKSYVVYNAWDGYHIGKLDIKNRTLYLDGRVLGDYHKLKSNNKEVLACFDNKEGMGAEPILIELKYNTSSNNIIWVRYCYHGFYYELSSKLEKYLFNHVNHSKNYYSYRYHYSENYCFDYNSKDKYWLIYTKGIFSVAYMQNDDRLKYVYNNISCFVKYNSSSFYDFKMFNGSLSQIVYNKYGNNFIGVGNDKLYILDDNLNTIKTINTNKCIYKAFPKVFPIDKDNVYLVYPKNIVVDTYKIEKVKVKTNFSKEEIKEYKQNNRTPPRYFTEYKEIKVGTKTVDIEGLERLNNLANIDYNYSYKIKNYSLGIEKINLKNNNIVEINTDNLNPVDVKHNNGKTFLLIGNDSSLYIFNNGKYKKIGNLNKFNNNIQNSNDNTIKKTENNKINYYLYGVVIIFIFIILGYVIWKKK</sequence>
<protein>
    <submittedName>
        <fullName evidence="2">Uncharacterized protein</fullName>
    </submittedName>
</protein>
<dbReference type="Proteomes" id="UP000009296">
    <property type="component" value="Chromosome"/>
</dbReference>